<comment type="caution">
    <text evidence="1">The sequence shown here is derived from an EMBL/GenBank/DDBJ whole genome shotgun (WGS) entry which is preliminary data.</text>
</comment>
<organism evidence="1 2">
    <name type="scientific">Quadrisphaera granulorum</name>
    <dbReference type="NCBI Taxonomy" id="317664"/>
    <lineage>
        <taxon>Bacteria</taxon>
        <taxon>Bacillati</taxon>
        <taxon>Actinomycetota</taxon>
        <taxon>Actinomycetes</taxon>
        <taxon>Kineosporiales</taxon>
        <taxon>Kineosporiaceae</taxon>
        <taxon>Quadrisphaera</taxon>
    </lineage>
</organism>
<evidence type="ECO:0000313" key="1">
    <source>
        <dbReference type="EMBL" id="PWJ53323.1"/>
    </source>
</evidence>
<gene>
    <name evidence="1" type="ORF">BXY45_11382</name>
</gene>
<dbReference type="EMBL" id="QGDQ01000013">
    <property type="protein sequence ID" value="PWJ53323.1"/>
    <property type="molecule type" value="Genomic_DNA"/>
</dbReference>
<sequence length="96" mass="9857">MVLPPPAASVVDLGARRARSATLDVVINADNGLDIVDVTAVGRRPPAGPHSVVGPVAPMLMAAPEESTLSIQDRVRLRALEAAARAGTTRSGADPR</sequence>
<keyword evidence="2" id="KW-1185">Reference proteome</keyword>
<reference evidence="1 2" key="1">
    <citation type="submission" date="2018-03" db="EMBL/GenBank/DDBJ databases">
        <title>Genomic Encyclopedia of Archaeal and Bacterial Type Strains, Phase II (KMG-II): from individual species to whole genera.</title>
        <authorList>
            <person name="Goeker M."/>
        </authorList>
    </citation>
    <scope>NUCLEOTIDE SEQUENCE [LARGE SCALE GENOMIC DNA]</scope>
    <source>
        <strain evidence="1 2">DSM 44889</strain>
    </source>
</reference>
<dbReference type="Proteomes" id="UP000245469">
    <property type="component" value="Unassembled WGS sequence"/>
</dbReference>
<proteinExistence type="predicted"/>
<dbReference type="AlphaFoldDB" id="A0A316A6V7"/>
<protein>
    <submittedName>
        <fullName evidence="1">Uncharacterized protein</fullName>
    </submittedName>
</protein>
<evidence type="ECO:0000313" key="2">
    <source>
        <dbReference type="Proteomes" id="UP000245469"/>
    </source>
</evidence>
<name>A0A316A6V7_9ACTN</name>
<accession>A0A316A6V7</accession>